<proteinExistence type="predicted"/>
<dbReference type="AlphaFoldDB" id="A0A9P4M1S5"/>
<evidence type="ECO:0000313" key="2">
    <source>
        <dbReference type="EMBL" id="KAF2091482.1"/>
    </source>
</evidence>
<protein>
    <submittedName>
        <fullName evidence="2">Uncharacterized protein</fullName>
    </submittedName>
</protein>
<keyword evidence="3" id="KW-1185">Reference proteome</keyword>
<dbReference type="Proteomes" id="UP000799776">
    <property type="component" value="Unassembled WGS sequence"/>
</dbReference>
<gene>
    <name evidence="2" type="ORF">K490DRAFT_60922</name>
</gene>
<name>A0A9P4M1S5_9PEZI</name>
<feature type="chain" id="PRO_5040331414" evidence="1">
    <location>
        <begin position="23"/>
        <end position="181"/>
    </location>
</feature>
<reference evidence="2" key="1">
    <citation type="journal article" date="2020" name="Stud. Mycol.">
        <title>101 Dothideomycetes genomes: a test case for predicting lifestyles and emergence of pathogens.</title>
        <authorList>
            <person name="Haridas S."/>
            <person name="Albert R."/>
            <person name="Binder M."/>
            <person name="Bloem J."/>
            <person name="Labutti K."/>
            <person name="Salamov A."/>
            <person name="Andreopoulos B."/>
            <person name="Baker S."/>
            <person name="Barry K."/>
            <person name="Bills G."/>
            <person name="Bluhm B."/>
            <person name="Cannon C."/>
            <person name="Castanera R."/>
            <person name="Culley D."/>
            <person name="Daum C."/>
            <person name="Ezra D."/>
            <person name="Gonzalez J."/>
            <person name="Henrissat B."/>
            <person name="Kuo A."/>
            <person name="Liang C."/>
            <person name="Lipzen A."/>
            <person name="Lutzoni F."/>
            <person name="Magnuson J."/>
            <person name="Mondo S."/>
            <person name="Nolan M."/>
            <person name="Ohm R."/>
            <person name="Pangilinan J."/>
            <person name="Park H.-J."/>
            <person name="Ramirez L."/>
            <person name="Alfaro M."/>
            <person name="Sun H."/>
            <person name="Tritt A."/>
            <person name="Yoshinaga Y."/>
            <person name="Zwiers L.-H."/>
            <person name="Turgeon B."/>
            <person name="Goodwin S."/>
            <person name="Spatafora J."/>
            <person name="Crous P."/>
            <person name="Grigoriev I."/>
        </authorList>
    </citation>
    <scope>NUCLEOTIDE SEQUENCE</scope>
    <source>
        <strain evidence="2">CBS 121410</strain>
    </source>
</reference>
<comment type="caution">
    <text evidence="2">The sequence shown here is derived from an EMBL/GenBank/DDBJ whole genome shotgun (WGS) entry which is preliminary data.</text>
</comment>
<organism evidence="2 3">
    <name type="scientific">Saccharata proteae CBS 121410</name>
    <dbReference type="NCBI Taxonomy" id="1314787"/>
    <lineage>
        <taxon>Eukaryota</taxon>
        <taxon>Fungi</taxon>
        <taxon>Dikarya</taxon>
        <taxon>Ascomycota</taxon>
        <taxon>Pezizomycotina</taxon>
        <taxon>Dothideomycetes</taxon>
        <taxon>Dothideomycetes incertae sedis</taxon>
        <taxon>Botryosphaeriales</taxon>
        <taxon>Saccharataceae</taxon>
        <taxon>Saccharata</taxon>
    </lineage>
</organism>
<dbReference type="EMBL" id="ML978711">
    <property type="protein sequence ID" value="KAF2091482.1"/>
    <property type="molecule type" value="Genomic_DNA"/>
</dbReference>
<evidence type="ECO:0000256" key="1">
    <source>
        <dbReference type="SAM" id="SignalP"/>
    </source>
</evidence>
<evidence type="ECO:0000313" key="3">
    <source>
        <dbReference type="Proteomes" id="UP000799776"/>
    </source>
</evidence>
<accession>A0A9P4M1S5</accession>
<dbReference type="OrthoDB" id="4721928at2759"/>
<keyword evidence="1" id="KW-0732">Signal</keyword>
<sequence>MKSFNVLTLLFHVFLFTSSVFATTKTDNFETVEAAYGGDLTSLGSGTKIAFFEKWHGGNANLECVAGFNHIRLIIGELHMSRATRGKAAEWDIIRAQGYDLGKDGTSLWGNDVDMVSKEWNLKKAKARGNTFVWKGRVKSDISKTTVDKYMKQWAQDHPTYNIVTNSCLTFANALWDYVKE</sequence>
<feature type="signal peptide" evidence="1">
    <location>
        <begin position="1"/>
        <end position="22"/>
    </location>
</feature>